<dbReference type="InterPro" id="IPR037171">
    <property type="entry name" value="NagB/RpiA_transferase-like"/>
</dbReference>
<dbReference type="PANTHER" id="PTHR30363:SF8">
    <property type="entry name" value="DEOXYRIBOSE OPERON REPRESSOR"/>
    <property type="match status" value="1"/>
</dbReference>
<name>A0A074U650_9RHOB</name>
<dbReference type="InterPro" id="IPR014036">
    <property type="entry name" value="DeoR-like_C"/>
</dbReference>
<evidence type="ECO:0000256" key="1">
    <source>
        <dbReference type="ARBA" id="ARBA00023015"/>
    </source>
</evidence>
<keyword evidence="2" id="KW-0804">Transcription</keyword>
<protein>
    <recommendedName>
        <fullName evidence="7">DeoR faimly transcriptional regulator</fullName>
    </recommendedName>
</protein>
<dbReference type="eggNOG" id="COG1349">
    <property type="taxonomic scope" value="Bacteria"/>
</dbReference>
<evidence type="ECO:0000259" key="4">
    <source>
        <dbReference type="Pfam" id="PF08220"/>
    </source>
</evidence>
<dbReference type="EMBL" id="JHEH01000008">
    <property type="protein sequence ID" value="KEP70127.1"/>
    <property type="molecule type" value="Genomic_DNA"/>
</dbReference>
<evidence type="ECO:0000256" key="2">
    <source>
        <dbReference type="ARBA" id="ARBA00023163"/>
    </source>
</evidence>
<evidence type="ECO:0000313" key="6">
    <source>
        <dbReference type="Proteomes" id="UP000027725"/>
    </source>
</evidence>
<dbReference type="GO" id="GO:0003700">
    <property type="term" value="F:DNA-binding transcription factor activity"/>
    <property type="evidence" value="ECO:0007669"/>
    <property type="project" value="InterPro"/>
</dbReference>
<comment type="caution">
    <text evidence="5">The sequence shown here is derived from an EMBL/GenBank/DDBJ whole genome shotgun (WGS) entry which is preliminary data.</text>
</comment>
<keyword evidence="1" id="KW-0805">Transcription regulation</keyword>
<sequence>MFVTRPSRQQERITQITAMLDVSPALRLRDLAAQMGVTEMTLRRDAAQAGGRFACRGGYLVASRTTEYYDFDAQMTRAIEAKRAAAQIAQDLVPDQAVVFLDAGTTLPHLARLLAQGGVRRIITHCFTTAEVLQGRANVPVEFLGGEIKLTTRSCHAENPQERLADLGIDVAFLSAGGIDAAGVISCSYPYEAALKQAAIASSAQSYVVLDDSKLGTRKPVPFATLDAVDGVVSETGLWSGAQMRNRLTQLSPREM</sequence>
<dbReference type="Proteomes" id="UP000027725">
    <property type="component" value="Unassembled WGS sequence"/>
</dbReference>
<dbReference type="InterPro" id="IPR001034">
    <property type="entry name" value="DeoR_HTH"/>
</dbReference>
<dbReference type="STRING" id="1185766.SAMN05216224_106219"/>
<dbReference type="SMART" id="SM01134">
    <property type="entry name" value="DeoRC"/>
    <property type="match status" value="1"/>
</dbReference>
<dbReference type="SUPFAM" id="SSF100950">
    <property type="entry name" value="NagB/RpiA/CoA transferase-like"/>
    <property type="match status" value="1"/>
</dbReference>
<feature type="domain" description="DeoR-like transcriptional repressor C-terminal sensor" evidence="3">
    <location>
        <begin position="79"/>
        <end position="235"/>
    </location>
</feature>
<dbReference type="InterPro" id="IPR050313">
    <property type="entry name" value="Carb_Metab_HTH_regulators"/>
</dbReference>
<keyword evidence="6" id="KW-1185">Reference proteome</keyword>
<dbReference type="PANTHER" id="PTHR30363">
    <property type="entry name" value="HTH-TYPE TRANSCRIPTIONAL REGULATOR SRLR-RELATED"/>
    <property type="match status" value="1"/>
</dbReference>
<organism evidence="5 6">
    <name type="scientific">Thioclava dalianensis</name>
    <dbReference type="NCBI Taxonomy" id="1185766"/>
    <lineage>
        <taxon>Bacteria</taxon>
        <taxon>Pseudomonadati</taxon>
        <taxon>Pseudomonadota</taxon>
        <taxon>Alphaproteobacteria</taxon>
        <taxon>Rhodobacterales</taxon>
        <taxon>Paracoccaceae</taxon>
        <taxon>Thioclava</taxon>
    </lineage>
</organism>
<dbReference type="Gene3D" id="3.40.50.1360">
    <property type="match status" value="1"/>
</dbReference>
<dbReference type="AlphaFoldDB" id="A0A074U650"/>
<proteinExistence type="predicted"/>
<dbReference type="Pfam" id="PF00455">
    <property type="entry name" value="DeoRC"/>
    <property type="match status" value="1"/>
</dbReference>
<accession>A0A074U650</accession>
<feature type="domain" description="HTH deoR-type" evidence="4">
    <location>
        <begin position="12"/>
        <end position="45"/>
    </location>
</feature>
<dbReference type="Pfam" id="PF08220">
    <property type="entry name" value="HTH_DeoR"/>
    <property type="match status" value="1"/>
</dbReference>
<reference evidence="5 6" key="1">
    <citation type="submission" date="2014-03" db="EMBL/GenBank/DDBJ databases">
        <title>The draft genome sequence of Thioclava dalianensis DLFJ1-1.</title>
        <authorList>
            <person name="Lai Q."/>
            <person name="Shao Z."/>
        </authorList>
    </citation>
    <scope>NUCLEOTIDE SEQUENCE [LARGE SCALE GENOMIC DNA]</scope>
    <source>
        <strain evidence="5 6">DLFJ1-1</strain>
    </source>
</reference>
<evidence type="ECO:0008006" key="7">
    <source>
        <dbReference type="Google" id="ProtNLM"/>
    </source>
</evidence>
<evidence type="ECO:0000313" key="5">
    <source>
        <dbReference type="EMBL" id="KEP70127.1"/>
    </source>
</evidence>
<evidence type="ECO:0000259" key="3">
    <source>
        <dbReference type="Pfam" id="PF00455"/>
    </source>
</evidence>
<gene>
    <name evidence="5" type="ORF">DL1_19760</name>
</gene>